<dbReference type="Proteomes" id="UP000326837">
    <property type="component" value="Chromosome"/>
</dbReference>
<name>A0A5K7XCJ4_9BACT</name>
<dbReference type="KEGG" id="lpav:PLANPX_3790"/>
<accession>A0A5K7XCJ4</accession>
<keyword evidence="2" id="KW-1185">Reference proteome</keyword>
<organism evidence="1 2">
    <name type="scientific">Lacipirellula parvula</name>
    <dbReference type="NCBI Taxonomy" id="2650471"/>
    <lineage>
        <taxon>Bacteria</taxon>
        <taxon>Pseudomonadati</taxon>
        <taxon>Planctomycetota</taxon>
        <taxon>Planctomycetia</taxon>
        <taxon>Pirellulales</taxon>
        <taxon>Lacipirellulaceae</taxon>
        <taxon>Lacipirellula</taxon>
    </lineage>
</organism>
<proteinExistence type="predicted"/>
<protein>
    <submittedName>
        <fullName evidence="1">Uncharacterized protein</fullName>
    </submittedName>
</protein>
<evidence type="ECO:0000313" key="1">
    <source>
        <dbReference type="EMBL" id="BBO34178.1"/>
    </source>
</evidence>
<sequence length="245" mass="28335">MQYRYAATSVEGFIQQLASNYLPHGYWFYVSGWLPEGKDPRTLDEKLLVKYGISMSRQSRWRRKAAGFANLQYLRYERFFLLLATHGKHHFFAEEAATIRDVRKVPIKFAGHSISYKPGGFLRKEADAPAEPDSGWHSRVQVDRERYAELKAYFKENACKRSAETLARELFCLPYEPYAPVRQQLLNLLRLINQARHAGNLARVSPEVLRYQRKIVKPFDAITVSRVNKGRDQPHIADIAQTCSA</sequence>
<reference evidence="2" key="1">
    <citation type="submission" date="2019-10" db="EMBL/GenBank/DDBJ databases">
        <title>Lacipirellula parvula gen. nov., sp. nov., representing a lineage of planctomycetes widespread in freshwater anoxic habitats, and description of the family Lacipirellulaceae.</title>
        <authorList>
            <person name="Dedysh S.N."/>
            <person name="Kulichevskaya I.S."/>
            <person name="Beletsky A.V."/>
            <person name="Rakitin A.L."/>
            <person name="Mardanov A.V."/>
            <person name="Ivanova A.A."/>
            <person name="Saltykova V.X."/>
            <person name="Rijpstra W.I.C."/>
            <person name="Sinninghe Damste J.S."/>
            <person name="Ravin N.V."/>
        </authorList>
    </citation>
    <scope>NUCLEOTIDE SEQUENCE [LARGE SCALE GENOMIC DNA]</scope>
    <source>
        <strain evidence="2">PX69</strain>
    </source>
</reference>
<dbReference type="AlphaFoldDB" id="A0A5K7XCJ4"/>
<gene>
    <name evidence="1" type="ORF">PLANPX_3790</name>
</gene>
<evidence type="ECO:0000313" key="2">
    <source>
        <dbReference type="Proteomes" id="UP000326837"/>
    </source>
</evidence>
<dbReference type="EMBL" id="AP021861">
    <property type="protein sequence ID" value="BBO34178.1"/>
    <property type="molecule type" value="Genomic_DNA"/>
</dbReference>